<name>A0ABQ7G1N3_DUNSA</name>
<comment type="caution">
    <text evidence="2">The sequence shown here is derived from an EMBL/GenBank/DDBJ whole genome shotgun (WGS) entry which is preliminary data.</text>
</comment>
<feature type="compositionally biased region" description="Low complexity" evidence="1">
    <location>
        <begin position="90"/>
        <end position="103"/>
    </location>
</feature>
<evidence type="ECO:0000313" key="3">
    <source>
        <dbReference type="Proteomes" id="UP000815325"/>
    </source>
</evidence>
<feature type="compositionally biased region" description="Low complexity" evidence="1">
    <location>
        <begin position="45"/>
        <end position="73"/>
    </location>
</feature>
<dbReference type="Proteomes" id="UP000815325">
    <property type="component" value="Unassembled WGS sequence"/>
</dbReference>
<organism evidence="2 3">
    <name type="scientific">Dunaliella salina</name>
    <name type="common">Green alga</name>
    <name type="synonym">Protococcus salinus</name>
    <dbReference type="NCBI Taxonomy" id="3046"/>
    <lineage>
        <taxon>Eukaryota</taxon>
        <taxon>Viridiplantae</taxon>
        <taxon>Chlorophyta</taxon>
        <taxon>core chlorophytes</taxon>
        <taxon>Chlorophyceae</taxon>
        <taxon>CS clade</taxon>
        <taxon>Chlamydomonadales</taxon>
        <taxon>Dunaliellaceae</taxon>
        <taxon>Dunaliella</taxon>
    </lineage>
</organism>
<dbReference type="EMBL" id="MU070293">
    <property type="protein sequence ID" value="KAF5828509.1"/>
    <property type="molecule type" value="Genomic_DNA"/>
</dbReference>
<evidence type="ECO:0000256" key="1">
    <source>
        <dbReference type="SAM" id="MobiDB-lite"/>
    </source>
</evidence>
<feature type="region of interest" description="Disordered" evidence="1">
    <location>
        <begin position="195"/>
        <end position="228"/>
    </location>
</feature>
<reference evidence="2" key="1">
    <citation type="submission" date="2017-08" db="EMBL/GenBank/DDBJ databases">
        <authorList>
            <person name="Polle J.E."/>
            <person name="Barry K."/>
            <person name="Cushman J."/>
            <person name="Schmutz J."/>
            <person name="Tran D."/>
            <person name="Hathwaick L.T."/>
            <person name="Yim W.C."/>
            <person name="Jenkins J."/>
            <person name="Mckie-Krisberg Z.M."/>
            <person name="Prochnik S."/>
            <person name="Lindquist E."/>
            <person name="Dockter R.B."/>
            <person name="Adam C."/>
            <person name="Molina H."/>
            <person name="Bunkerborg J."/>
            <person name="Jin E."/>
            <person name="Buchheim M."/>
            <person name="Magnuson J."/>
        </authorList>
    </citation>
    <scope>NUCLEOTIDE SEQUENCE</scope>
    <source>
        <strain evidence="2">CCAP 19/18</strain>
    </source>
</reference>
<keyword evidence="3" id="KW-1185">Reference proteome</keyword>
<feature type="compositionally biased region" description="Low complexity" evidence="1">
    <location>
        <begin position="144"/>
        <end position="162"/>
    </location>
</feature>
<sequence length="271" mass="27293">SFSPRRAARHPVPLDTVRACVHSLWALLLPGGRSSSIAAATSTHSTSTIVAPKGHGTSTTAATSSHGTSTTASPDGRGKPSATAVVNGHAASATSAAAPEAVAMTQPPPTDAVAPATSAQPHGSKAHGVKPAVGHAPSTLPTDTKASGTKGGSSSPPHSAMASVAPAHASAFAHMPTLLLVRLAAATATLAHYGPQAMGTGRLPKKGTRHPFPSSSTVPASDWQPPQEGTAAMCSQLLLRWSSLSTAQKHTSMAAIKLLQSMYAQQRQENG</sequence>
<feature type="region of interest" description="Disordered" evidence="1">
    <location>
        <begin position="45"/>
        <end position="162"/>
    </location>
</feature>
<protein>
    <submittedName>
        <fullName evidence="2">Uncharacterized protein</fullName>
    </submittedName>
</protein>
<evidence type="ECO:0000313" key="2">
    <source>
        <dbReference type="EMBL" id="KAF5828509.1"/>
    </source>
</evidence>
<feature type="non-terminal residue" evidence="2">
    <location>
        <position position="1"/>
    </location>
</feature>
<proteinExistence type="predicted"/>
<gene>
    <name evidence="2" type="ORF">DUNSADRAFT_17489</name>
</gene>
<accession>A0ABQ7G1N3</accession>